<dbReference type="PANTHER" id="PTHR34775">
    <property type="entry name" value="TRANSMEMBRANE PROTEIN"/>
    <property type="match status" value="1"/>
</dbReference>
<feature type="compositionally biased region" description="Basic and acidic residues" evidence="1">
    <location>
        <begin position="325"/>
        <end position="335"/>
    </location>
</feature>
<feature type="compositionally biased region" description="Acidic residues" evidence="1">
    <location>
        <begin position="139"/>
        <end position="154"/>
    </location>
</feature>
<feature type="compositionally biased region" description="Polar residues" evidence="1">
    <location>
        <begin position="22"/>
        <end position="38"/>
    </location>
</feature>
<feature type="region of interest" description="Disordered" evidence="1">
    <location>
        <begin position="317"/>
        <end position="336"/>
    </location>
</feature>
<feature type="region of interest" description="Disordered" evidence="1">
    <location>
        <begin position="1"/>
        <end position="38"/>
    </location>
</feature>
<dbReference type="EMBL" id="BSYR01000025">
    <property type="protein sequence ID" value="GMI93767.1"/>
    <property type="molecule type" value="Genomic_DNA"/>
</dbReference>
<name>A0A9W7M855_HIBTR</name>
<dbReference type="Proteomes" id="UP001165190">
    <property type="component" value="Unassembled WGS sequence"/>
</dbReference>
<feature type="transmembrane region" description="Helical" evidence="2">
    <location>
        <begin position="457"/>
        <end position="481"/>
    </location>
</feature>
<keyword evidence="2" id="KW-0812">Transmembrane</keyword>
<feature type="compositionally biased region" description="Low complexity" evidence="1">
    <location>
        <begin position="9"/>
        <end position="21"/>
    </location>
</feature>
<protein>
    <submittedName>
        <fullName evidence="3">Uncharacterized protein</fullName>
    </submittedName>
</protein>
<comment type="caution">
    <text evidence="3">The sequence shown here is derived from an EMBL/GenBank/DDBJ whole genome shotgun (WGS) entry which is preliminary data.</text>
</comment>
<feature type="region of interest" description="Disordered" evidence="1">
    <location>
        <begin position="54"/>
        <end position="120"/>
    </location>
</feature>
<evidence type="ECO:0000313" key="4">
    <source>
        <dbReference type="Proteomes" id="UP001165190"/>
    </source>
</evidence>
<organism evidence="3 4">
    <name type="scientific">Hibiscus trionum</name>
    <name type="common">Flower of an hour</name>
    <dbReference type="NCBI Taxonomy" id="183268"/>
    <lineage>
        <taxon>Eukaryota</taxon>
        <taxon>Viridiplantae</taxon>
        <taxon>Streptophyta</taxon>
        <taxon>Embryophyta</taxon>
        <taxon>Tracheophyta</taxon>
        <taxon>Spermatophyta</taxon>
        <taxon>Magnoliopsida</taxon>
        <taxon>eudicotyledons</taxon>
        <taxon>Gunneridae</taxon>
        <taxon>Pentapetalae</taxon>
        <taxon>rosids</taxon>
        <taxon>malvids</taxon>
        <taxon>Malvales</taxon>
        <taxon>Malvaceae</taxon>
        <taxon>Malvoideae</taxon>
        <taxon>Hibiscus</taxon>
    </lineage>
</organism>
<evidence type="ECO:0000313" key="3">
    <source>
        <dbReference type="EMBL" id="GMI93767.1"/>
    </source>
</evidence>
<feature type="region of interest" description="Disordered" evidence="1">
    <location>
        <begin position="139"/>
        <end position="197"/>
    </location>
</feature>
<gene>
    <name evidence="3" type="ORF">HRI_003046000</name>
</gene>
<dbReference type="OrthoDB" id="1938687at2759"/>
<feature type="compositionally biased region" description="Low complexity" evidence="1">
    <location>
        <begin position="593"/>
        <end position="606"/>
    </location>
</feature>
<feature type="compositionally biased region" description="Polar residues" evidence="1">
    <location>
        <begin position="91"/>
        <end position="103"/>
    </location>
</feature>
<evidence type="ECO:0000256" key="1">
    <source>
        <dbReference type="SAM" id="MobiDB-lite"/>
    </source>
</evidence>
<feature type="compositionally biased region" description="Acidic residues" evidence="1">
    <location>
        <begin position="164"/>
        <end position="197"/>
    </location>
</feature>
<dbReference type="PANTHER" id="PTHR34775:SF6">
    <property type="entry name" value="TRANSMEMBRANE PROTEIN"/>
    <property type="match status" value="1"/>
</dbReference>
<feature type="compositionally biased region" description="Polar residues" evidence="1">
    <location>
        <begin position="63"/>
        <end position="78"/>
    </location>
</feature>
<sequence>MKGSEKKSSFSSPPIKSYTSSNDENLQTQKKQTVKTFMTPTVCAASKASFLRKKVLGERNESPESNSTITHFSKSPSLDSKRSPEIISKASLKNSPNIDPNVTSKDHYDPLKNYLSPRPKFLRYNPDRRKEILLRLEMEEKEGDDSTSESDEADNSSLASSSSQEDEESGDESESLSEEEDEEFDTEREEEIEEEAKEEATWSFKGVLKYFLLLVVLLLSTQYISSMNSPVSAPKFEGPAHCFQNHSLRIADGFEIGYEFLDGKQEQLGLLSFTQTMADEVIEVEMTENANMGHIVEPEETVEEESITMVVAYEEEMEETEGGNEVEKAGELKEDGEGENVIEDELVKIELQVIEETGEQMEETRDVIEEEMVVDIEQQEPQTDEEIEFVQVDHQTSLLSEGTESLEEIKDVPMVQVLIIRIRSAVSMLEKWGKSLALKFQELDPLKGFNQHMGTEMFLKFVFGFLAFAAIVASFVFGSNIRRKGIASKKEKPSLPLPVERDEPKKLDISNTMPLTTTSVMESRAPSVELLAEFEIGGINSSAINSRMKDEVSYSYFSEKDFTSKDQQGYSQFSALNSNSSERWTSTAKKKLSGSSAVNSGSSERSTSTAKKKGLGSNDEVITPLRRSARIRNRADVISP</sequence>
<reference evidence="3" key="1">
    <citation type="submission" date="2023-05" db="EMBL/GenBank/DDBJ databases">
        <title>Genome and transcriptome analyses reveal genes involved in the formation of fine ridges on petal epidermal cells in Hibiscus trionum.</title>
        <authorList>
            <person name="Koshimizu S."/>
            <person name="Masuda S."/>
            <person name="Ishii T."/>
            <person name="Shirasu K."/>
            <person name="Hoshino A."/>
            <person name="Arita M."/>
        </authorList>
    </citation>
    <scope>NUCLEOTIDE SEQUENCE</scope>
    <source>
        <strain evidence="3">Hamamatsu line</strain>
    </source>
</reference>
<accession>A0A9W7M855</accession>
<keyword evidence="4" id="KW-1185">Reference proteome</keyword>
<dbReference type="AlphaFoldDB" id="A0A9W7M855"/>
<keyword evidence="2" id="KW-1133">Transmembrane helix</keyword>
<proteinExistence type="predicted"/>
<feature type="region of interest" description="Disordered" evidence="1">
    <location>
        <begin position="587"/>
        <end position="640"/>
    </location>
</feature>
<keyword evidence="2" id="KW-0472">Membrane</keyword>
<evidence type="ECO:0000256" key="2">
    <source>
        <dbReference type="SAM" id="Phobius"/>
    </source>
</evidence>